<accession>A0A9P8W6U0</accession>
<comment type="caution">
    <text evidence="1">The sequence shown here is derived from an EMBL/GenBank/DDBJ whole genome shotgun (WGS) entry which is preliminary data.</text>
</comment>
<reference evidence="1 2" key="1">
    <citation type="journal article" date="2021" name="Nat. Commun.">
        <title>Genetic determinants of endophytism in the Arabidopsis root mycobiome.</title>
        <authorList>
            <person name="Mesny F."/>
            <person name="Miyauchi S."/>
            <person name="Thiergart T."/>
            <person name="Pickel B."/>
            <person name="Atanasova L."/>
            <person name="Karlsson M."/>
            <person name="Huettel B."/>
            <person name="Barry K.W."/>
            <person name="Haridas S."/>
            <person name="Chen C."/>
            <person name="Bauer D."/>
            <person name="Andreopoulos W."/>
            <person name="Pangilinan J."/>
            <person name="LaButti K."/>
            <person name="Riley R."/>
            <person name="Lipzen A."/>
            <person name="Clum A."/>
            <person name="Drula E."/>
            <person name="Henrissat B."/>
            <person name="Kohler A."/>
            <person name="Grigoriev I.V."/>
            <person name="Martin F.M."/>
            <person name="Hacquard S."/>
        </authorList>
    </citation>
    <scope>NUCLEOTIDE SEQUENCE [LARGE SCALE GENOMIC DNA]</scope>
    <source>
        <strain evidence="1 2">MPI-CAGE-CH-0241</strain>
    </source>
</reference>
<keyword evidence="2" id="KW-1185">Reference proteome</keyword>
<protein>
    <submittedName>
        <fullName evidence="1">Uncharacterized protein</fullName>
    </submittedName>
</protein>
<name>A0A9P8W6U0_9HYPO</name>
<gene>
    <name evidence="1" type="ORF">B0T10DRAFT_285177</name>
</gene>
<dbReference type="EMBL" id="JAGPYM010000007">
    <property type="protein sequence ID" value="KAH6892100.1"/>
    <property type="molecule type" value="Genomic_DNA"/>
</dbReference>
<dbReference type="AlphaFoldDB" id="A0A9P8W6U0"/>
<evidence type="ECO:0000313" key="2">
    <source>
        <dbReference type="Proteomes" id="UP000777438"/>
    </source>
</evidence>
<organism evidence="1 2">
    <name type="scientific">Thelonectria olida</name>
    <dbReference type="NCBI Taxonomy" id="1576542"/>
    <lineage>
        <taxon>Eukaryota</taxon>
        <taxon>Fungi</taxon>
        <taxon>Dikarya</taxon>
        <taxon>Ascomycota</taxon>
        <taxon>Pezizomycotina</taxon>
        <taxon>Sordariomycetes</taxon>
        <taxon>Hypocreomycetidae</taxon>
        <taxon>Hypocreales</taxon>
        <taxon>Nectriaceae</taxon>
        <taxon>Thelonectria</taxon>
    </lineage>
</organism>
<dbReference type="Proteomes" id="UP000777438">
    <property type="component" value="Unassembled WGS sequence"/>
</dbReference>
<evidence type="ECO:0000313" key="1">
    <source>
        <dbReference type="EMBL" id="KAH6892100.1"/>
    </source>
</evidence>
<sequence length="151" mass="16518">MGIVCFSLRGWLGLSLRYLPQELLDSPLTTARSKCPEENPKPRRRSVVAPSFAMMHPCFIHALPLLVLVDTIRASSLAALSKSFEESIAIVQKSRPMTKGPQGPGSPEGKQATCSRWLSAYGISCYCTLFALVLHVPASWPILVLPTHVIC</sequence>
<proteinExistence type="predicted"/>